<dbReference type="AlphaFoldDB" id="A0A9X3Z550"/>
<dbReference type="InterPro" id="IPR003593">
    <property type="entry name" value="AAA+_ATPase"/>
</dbReference>
<keyword evidence="6" id="KW-1185">Reference proteome</keyword>
<dbReference type="InterPro" id="IPR003439">
    <property type="entry name" value="ABC_transporter-like_ATP-bd"/>
</dbReference>
<protein>
    <submittedName>
        <fullName evidence="5">ABC transporter ATP-binding protein</fullName>
    </submittedName>
</protein>
<name>A0A9X3Z550_9BACL</name>
<evidence type="ECO:0000256" key="3">
    <source>
        <dbReference type="ARBA" id="ARBA00022840"/>
    </source>
</evidence>
<sequence>MITVKNLTKWYQTGETSFQVLKGIDLEIAQGEFVAVMGPSGSGKSTLLNLLGGLDTPDSGEVSIGGKSIHDLQERERTLFRRKNVGFVFQNYQLLPAMTVEENIAFPMEAEGLPKSVVKATVSSLVKAVHLQGKEGNFPSQLSGGQQQRVSIARALAMKPSVILADEPTGNLDRKTGTEVLDLLLSLQQQDRLTIIMVTHDVFSASYADRIIFLRDGVIEMDIKHKEGDKHDVLAGILALLNT</sequence>
<dbReference type="InterPro" id="IPR015854">
    <property type="entry name" value="ABC_transpr_LolD-like"/>
</dbReference>
<dbReference type="InterPro" id="IPR017871">
    <property type="entry name" value="ABC_transporter-like_CS"/>
</dbReference>
<dbReference type="GO" id="GO:0022857">
    <property type="term" value="F:transmembrane transporter activity"/>
    <property type="evidence" value="ECO:0007669"/>
    <property type="project" value="UniProtKB-ARBA"/>
</dbReference>
<dbReference type="GO" id="GO:0005886">
    <property type="term" value="C:plasma membrane"/>
    <property type="evidence" value="ECO:0007669"/>
    <property type="project" value="TreeGrafter"/>
</dbReference>
<accession>A0A9X3Z550</accession>
<dbReference type="GO" id="GO:0016887">
    <property type="term" value="F:ATP hydrolysis activity"/>
    <property type="evidence" value="ECO:0007669"/>
    <property type="project" value="InterPro"/>
</dbReference>
<dbReference type="SMART" id="SM00382">
    <property type="entry name" value="AAA"/>
    <property type="match status" value="1"/>
</dbReference>
<proteinExistence type="predicted"/>
<dbReference type="EMBL" id="JAPYYP010000033">
    <property type="protein sequence ID" value="MDA5110493.1"/>
    <property type="molecule type" value="Genomic_DNA"/>
</dbReference>
<evidence type="ECO:0000256" key="2">
    <source>
        <dbReference type="ARBA" id="ARBA00022741"/>
    </source>
</evidence>
<dbReference type="InterPro" id="IPR027417">
    <property type="entry name" value="P-loop_NTPase"/>
</dbReference>
<dbReference type="GO" id="GO:0098796">
    <property type="term" value="C:membrane protein complex"/>
    <property type="evidence" value="ECO:0007669"/>
    <property type="project" value="UniProtKB-ARBA"/>
</dbReference>
<evidence type="ECO:0000313" key="5">
    <source>
        <dbReference type="EMBL" id="MDA5110493.1"/>
    </source>
</evidence>
<keyword evidence="3 5" id="KW-0067">ATP-binding</keyword>
<dbReference type="PANTHER" id="PTHR24220:SF614">
    <property type="entry name" value="ABC TRANSPORTER ATP-BINDING PROTEIN SSO1893-RELATED"/>
    <property type="match status" value="1"/>
</dbReference>
<dbReference type="CDD" id="cd03255">
    <property type="entry name" value="ABC_MJ0796_LolCDE_FtsE"/>
    <property type="match status" value="1"/>
</dbReference>
<comment type="caution">
    <text evidence="5">The sequence shown here is derived from an EMBL/GenBank/DDBJ whole genome shotgun (WGS) entry which is preliminary data.</text>
</comment>
<dbReference type="FunFam" id="3.40.50.300:FF:000032">
    <property type="entry name" value="Export ABC transporter ATP-binding protein"/>
    <property type="match status" value="1"/>
</dbReference>
<dbReference type="InterPro" id="IPR017911">
    <property type="entry name" value="MacB-like_ATP-bd"/>
</dbReference>
<evidence type="ECO:0000256" key="1">
    <source>
        <dbReference type="ARBA" id="ARBA00022448"/>
    </source>
</evidence>
<dbReference type="Pfam" id="PF00005">
    <property type="entry name" value="ABC_tran"/>
    <property type="match status" value="1"/>
</dbReference>
<evidence type="ECO:0000259" key="4">
    <source>
        <dbReference type="PROSITE" id="PS50893"/>
    </source>
</evidence>
<dbReference type="PROSITE" id="PS50893">
    <property type="entry name" value="ABC_TRANSPORTER_2"/>
    <property type="match status" value="1"/>
</dbReference>
<feature type="domain" description="ABC transporter" evidence="4">
    <location>
        <begin position="2"/>
        <end position="241"/>
    </location>
</feature>
<keyword evidence="1" id="KW-0813">Transport</keyword>
<dbReference type="RefSeq" id="WP_029099390.1">
    <property type="nucleotide sequence ID" value="NZ_JAPYYP010000033.1"/>
</dbReference>
<dbReference type="Proteomes" id="UP001151071">
    <property type="component" value="Unassembled WGS sequence"/>
</dbReference>
<reference evidence="5" key="1">
    <citation type="submission" date="2022-12" db="EMBL/GenBank/DDBJ databases">
        <title>Draft genome sequence of the thermophilic strain Brevibacillus thermoruber HT42, isolated from Los Humeros, Puebla, Mexico, with biotechnological potential.</title>
        <authorList>
            <person name="Lara Sanchez J."/>
            <person name="Solis Palacios R."/>
            <person name="Bustos Baena A.S."/>
            <person name="Ruz Baez A.E."/>
            <person name="Espinosa Luna G."/>
            <person name="Oliart Ros R.M."/>
        </authorList>
    </citation>
    <scope>NUCLEOTIDE SEQUENCE</scope>
    <source>
        <strain evidence="5">HT42</strain>
    </source>
</reference>
<dbReference type="PANTHER" id="PTHR24220">
    <property type="entry name" value="IMPORT ATP-BINDING PROTEIN"/>
    <property type="match status" value="1"/>
</dbReference>
<dbReference type="GO" id="GO:0005524">
    <property type="term" value="F:ATP binding"/>
    <property type="evidence" value="ECO:0007669"/>
    <property type="project" value="UniProtKB-KW"/>
</dbReference>
<keyword evidence="2" id="KW-0547">Nucleotide-binding</keyword>
<dbReference type="SUPFAM" id="SSF52540">
    <property type="entry name" value="P-loop containing nucleoside triphosphate hydrolases"/>
    <property type="match status" value="1"/>
</dbReference>
<organism evidence="5 6">
    <name type="scientific">Brevibacillus thermoruber</name>
    <dbReference type="NCBI Taxonomy" id="33942"/>
    <lineage>
        <taxon>Bacteria</taxon>
        <taxon>Bacillati</taxon>
        <taxon>Bacillota</taxon>
        <taxon>Bacilli</taxon>
        <taxon>Bacillales</taxon>
        <taxon>Paenibacillaceae</taxon>
        <taxon>Brevibacillus</taxon>
    </lineage>
</organism>
<dbReference type="Gene3D" id="3.40.50.300">
    <property type="entry name" value="P-loop containing nucleotide triphosphate hydrolases"/>
    <property type="match status" value="1"/>
</dbReference>
<gene>
    <name evidence="5" type="ORF">O3V59_19325</name>
</gene>
<evidence type="ECO:0000313" key="6">
    <source>
        <dbReference type="Proteomes" id="UP001151071"/>
    </source>
</evidence>
<dbReference type="PROSITE" id="PS00211">
    <property type="entry name" value="ABC_TRANSPORTER_1"/>
    <property type="match status" value="1"/>
</dbReference>